<dbReference type="OrthoDB" id="1031078at2"/>
<name>K9ESM0_9BACE</name>
<dbReference type="PATRIC" id="fig|742727.4.peg.653"/>
<evidence type="ECO:0000313" key="2">
    <source>
        <dbReference type="Proteomes" id="UP000009872"/>
    </source>
</evidence>
<dbReference type="AlphaFoldDB" id="K9ESM0"/>
<sequence>MTKRNNIKLETVNIYAETGDFVFCTYCGKKMLLPRGADKCPECKKVGHLSWIDGEPEEVNSVEQLSGRYKLNDTDAELEDYLSHEVLVDEYPEHHVDTDDLVEGEILVRICPVNKYPTLVEYKGEERCLCLHNDSQEEDRKVVDNWIATQTIPKFDKDNPELFTAWQAGKAEMHIATLSYFRVSDKQSLGGCDNVFYEKRQAMRSLVDYFVNENMEKLKDVYYVCEVRLFAPTFEERMTYPDTQSIFDLSDYSMVKPYYSHQVNSI</sequence>
<accession>K9ESM0</accession>
<dbReference type="STRING" id="742727.HMPREF9447_00650"/>
<evidence type="ECO:0000313" key="1">
    <source>
        <dbReference type="EMBL" id="EKU92200.1"/>
    </source>
</evidence>
<organism evidence="1 2">
    <name type="scientific">Bacteroides oleiciplenus YIT 12058</name>
    <dbReference type="NCBI Taxonomy" id="742727"/>
    <lineage>
        <taxon>Bacteria</taxon>
        <taxon>Pseudomonadati</taxon>
        <taxon>Bacteroidota</taxon>
        <taxon>Bacteroidia</taxon>
        <taxon>Bacteroidales</taxon>
        <taxon>Bacteroidaceae</taxon>
        <taxon>Bacteroides</taxon>
    </lineage>
</organism>
<gene>
    <name evidence="1" type="ORF">HMPREF9447_00650</name>
</gene>
<dbReference type="RefSeq" id="WP_009128011.1">
    <property type="nucleotide sequence ID" value="NZ_JH992940.1"/>
</dbReference>
<dbReference type="Proteomes" id="UP000009872">
    <property type="component" value="Unassembled WGS sequence"/>
</dbReference>
<protein>
    <submittedName>
        <fullName evidence="1">Uncharacterized protein</fullName>
    </submittedName>
</protein>
<dbReference type="HOGENOM" id="CLU_1044498_0_0_10"/>
<proteinExistence type="predicted"/>
<comment type="caution">
    <text evidence="1">The sequence shown here is derived from an EMBL/GenBank/DDBJ whole genome shotgun (WGS) entry which is preliminary data.</text>
</comment>
<reference evidence="1 2" key="1">
    <citation type="submission" date="2012-09" db="EMBL/GenBank/DDBJ databases">
        <title>The Genome Sequence of Bacteroides oleiciplenus YIT 12058.</title>
        <authorList>
            <consortium name="The Broad Institute Genome Sequencing Platform"/>
            <person name="Earl A."/>
            <person name="Ward D."/>
            <person name="Feldgarden M."/>
            <person name="Gevers D."/>
            <person name="Morotomi M."/>
            <person name="Walker B."/>
            <person name="Young S.K."/>
            <person name="Zeng Q."/>
            <person name="Gargeya S."/>
            <person name="Fitzgerald M."/>
            <person name="Haas B."/>
            <person name="Abouelleil A."/>
            <person name="Alvarado L."/>
            <person name="Arachchi H.M."/>
            <person name="Berlin A.M."/>
            <person name="Chapman S.B."/>
            <person name="Goldberg J."/>
            <person name="Griggs A."/>
            <person name="Gujja S."/>
            <person name="Hansen M."/>
            <person name="Howarth C."/>
            <person name="Imamovic A."/>
            <person name="Larimer J."/>
            <person name="McCowen C."/>
            <person name="Montmayeur A."/>
            <person name="Murphy C."/>
            <person name="Neiman D."/>
            <person name="Pearson M."/>
            <person name="Priest M."/>
            <person name="Roberts A."/>
            <person name="Saif S."/>
            <person name="Shea T."/>
            <person name="Sisk P."/>
            <person name="Sykes S."/>
            <person name="Wortman J."/>
            <person name="Nusbaum C."/>
            <person name="Birren B."/>
        </authorList>
    </citation>
    <scope>NUCLEOTIDE SEQUENCE [LARGE SCALE GENOMIC DNA]</scope>
    <source>
        <strain evidence="1 2">YIT 12058</strain>
    </source>
</reference>
<keyword evidence="2" id="KW-1185">Reference proteome</keyword>
<dbReference type="eggNOG" id="ENOG5033RE5">
    <property type="taxonomic scope" value="Bacteria"/>
</dbReference>
<dbReference type="EMBL" id="ADLF01000002">
    <property type="protein sequence ID" value="EKU92200.1"/>
    <property type="molecule type" value="Genomic_DNA"/>
</dbReference>